<sequence length="109" mass="11932">MIFKALFLAHTPDAEPKKHSSVIETSKYKLFVVLVKNQNQAIEVSKKFVREEGIHSILLCPGFTHKDIAELSEAVGEDVGVSVARGDGPSNKVAIGVMKKAGWFPGKRK</sequence>
<name>X1MMI0_9ZZZZ</name>
<comment type="caution">
    <text evidence="1">The sequence shown here is derived from an EMBL/GenBank/DDBJ whole genome shotgun (WGS) entry which is preliminary data.</text>
</comment>
<gene>
    <name evidence="1" type="ORF">S06H3_27249</name>
</gene>
<dbReference type="AlphaFoldDB" id="X1MMI0"/>
<evidence type="ECO:0000313" key="1">
    <source>
        <dbReference type="EMBL" id="GAI32478.1"/>
    </source>
</evidence>
<dbReference type="EMBL" id="BARV01015795">
    <property type="protein sequence ID" value="GAI32478.1"/>
    <property type="molecule type" value="Genomic_DNA"/>
</dbReference>
<dbReference type="InterPro" id="IPR045441">
    <property type="entry name" value="DUF6506"/>
</dbReference>
<accession>X1MMI0</accession>
<proteinExistence type="predicted"/>
<reference evidence="1" key="1">
    <citation type="journal article" date="2014" name="Front. Microbiol.">
        <title>High frequency of phylogenetically diverse reductive dehalogenase-homologous genes in deep subseafloor sedimentary metagenomes.</title>
        <authorList>
            <person name="Kawai M."/>
            <person name="Futagami T."/>
            <person name="Toyoda A."/>
            <person name="Takaki Y."/>
            <person name="Nishi S."/>
            <person name="Hori S."/>
            <person name="Arai W."/>
            <person name="Tsubouchi T."/>
            <person name="Morono Y."/>
            <person name="Uchiyama I."/>
            <person name="Ito T."/>
            <person name="Fujiyama A."/>
            <person name="Inagaki F."/>
            <person name="Takami H."/>
        </authorList>
    </citation>
    <scope>NUCLEOTIDE SEQUENCE</scope>
    <source>
        <strain evidence="1">Expedition CK06-06</strain>
    </source>
</reference>
<protein>
    <submittedName>
        <fullName evidence="1">Uncharacterized protein</fullName>
    </submittedName>
</protein>
<organism evidence="1">
    <name type="scientific">marine sediment metagenome</name>
    <dbReference type="NCBI Taxonomy" id="412755"/>
    <lineage>
        <taxon>unclassified sequences</taxon>
        <taxon>metagenomes</taxon>
        <taxon>ecological metagenomes</taxon>
    </lineage>
</organism>
<dbReference type="Pfam" id="PF20116">
    <property type="entry name" value="DUF6506"/>
    <property type="match status" value="1"/>
</dbReference>